<dbReference type="SUPFAM" id="SSF161098">
    <property type="entry name" value="MetI-like"/>
    <property type="match status" value="1"/>
</dbReference>
<keyword evidence="4 7" id="KW-0812">Transmembrane</keyword>
<keyword evidence="5 7" id="KW-1133">Transmembrane helix</keyword>
<organism evidence="9 10">
    <name type="scientific">Gordonibacter faecis</name>
    <dbReference type="NCBI Taxonomy" id="3047475"/>
    <lineage>
        <taxon>Bacteria</taxon>
        <taxon>Bacillati</taxon>
        <taxon>Actinomycetota</taxon>
        <taxon>Coriobacteriia</taxon>
        <taxon>Eggerthellales</taxon>
        <taxon>Eggerthellaceae</taxon>
        <taxon>Gordonibacter</taxon>
    </lineage>
</organism>
<keyword evidence="6 7" id="KW-0472">Membrane</keyword>
<dbReference type="CDD" id="cd06261">
    <property type="entry name" value="TM_PBP2"/>
    <property type="match status" value="1"/>
</dbReference>
<evidence type="ECO:0000313" key="9">
    <source>
        <dbReference type="EMBL" id="MDJ1650062.1"/>
    </source>
</evidence>
<evidence type="ECO:0000256" key="1">
    <source>
        <dbReference type="ARBA" id="ARBA00004651"/>
    </source>
</evidence>
<feature type="transmembrane region" description="Helical" evidence="7">
    <location>
        <begin position="21"/>
        <end position="39"/>
    </location>
</feature>
<dbReference type="PANTHER" id="PTHR43163:SF3">
    <property type="entry name" value="PEPTIDE ABC TRANSPORTER PERMEASE PROTEIN"/>
    <property type="match status" value="1"/>
</dbReference>
<dbReference type="Pfam" id="PF19300">
    <property type="entry name" value="BPD_transp_1_N"/>
    <property type="match status" value="1"/>
</dbReference>
<evidence type="ECO:0000259" key="8">
    <source>
        <dbReference type="PROSITE" id="PS50928"/>
    </source>
</evidence>
<protein>
    <submittedName>
        <fullName evidence="9">ABC transporter permease</fullName>
    </submittedName>
</protein>
<feature type="domain" description="ABC transmembrane type-1" evidence="8">
    <location>
        <begin position="107"/>
        <end position="313"/>
    </location>
</feature>
<dbReference type="InterPro" id="IPR035906">
    <property type="entry name" value="MetI-like_sf"/>
</dbReference>
<keyword evidence="3" id="KW-1003">Cell membrane</keyword>
<evidence type="ECO:0000256" key="2">
    <source>
        <dbReference type="ARBA" id="ARBA00022448"/>
    </source>
</evidence>
<evidence type="ECO:0000313" key="10">
    <source>
        <dbReference type="Proteomes" id="UP001232750"/>
    </source>
</evidence>
<dbReference type="Proteomes" id="UP001232750">
    <property type="component" value="Unassembled WGS sequence"/>
</dbReference>
<reference evidence="9 10" key="1">
    <citation type="submission" date="2023-05" db="EMBL/GenBank/DDBJ databases">
        <title>Gordonibacter KGMB12511T sp. nov., isolated from faeces of healthy Korean.</title>
        <authorList>
            <person name="Kim H.S."/>
            <person name="Kim J.-S."/>
            <person name="Suh M.K."/>
            <person name="Eom M.K."/>
            <person name="Do H.E."/>
            <person name="Lee J.-S."/>
        </authorList>
    </citation>
    <scope>NUCLEOTIDE SEQUENCE [LARGE SCALE GENOMIC DNA]</scope>
    <source>
        <strain evidence="9 10">KGMB12511</strain>
    </source>
</reference>
<evidence type="ECO:0000256" key="3">
    <source>
        <dbReference type="ARBA" id="ARBA00022475"/>
    </source>
</evidence>
<proteinExistence type="inferred from homology"/>
<feature type="transmembrane region" description="Helical" evidence="7">
    <location>
        <begin position="191"/>
        <end position="213"/>
    </location>
</feature>
<accession>A0ABT7DKY3</accession>
<gene>
    <name evidence="9" type="ORF">QNJ86_04565</name>
</gene>
<keyword evidence="2 7" id="KW-0813">Transport</keyword>
<sequence>MSDNAARRARKRGVVRILSRVALFAISLLFTCFLVFLALEALPGNAATQRLGLQATPDRVAELAAEYGLDKPVLYRFGAWIVSALQGDFGTVLSSGLPVADALVGPVSRTAVLFAISLIVVIAVGLAGGLCAGLHSGKALDKAVSAMSLVVVGTPEFVIGLLIVTIFATALHWFPAVSLLPTGGGSLFEKPIIMVLPIAAISLIGACTLIRPVRAVVEQESKMPHVESARLSGLEERLVVLRHLLPGVVAPVAQSVASVVPYLIGGTVIIESLFSFPGLGTLLVNAVLNREPDLLMASSAVVVAVSLAAYWIADALGSREGSRYEQDA</sequence>
<keyword evidence="10" id="KW-1185">Reference proteome</keyword>
<evidence type="ECO:0000256" key="7">
    <source>
        <dbReference type="RuleBase" id="RU363032"/>
    </source>
</evidence>
<comment type="similarity">
    <text evidence="7">Belongs to the binding-protein-dependent transport system permease family.</text>
</comment>
<dbReference type="Gene3D" id="1.10.3720.10">
    <property type="entry name" value="MetI-like"/>
    <property type="match status" value="1"/>
</dbReference>
<dbReference type="InterPro" id="IPR045621">
    <property type="entry name" value="BPD_transp_1_N"/>
</dbReference>
<feature type="transmembrane region" description="Helical" evidence="7">
    <location>
        <begin position="262"/>
        <end position="288"/>
    </location>
</feature>
<evidence type="ECO:0000256" key="6">
    <source>
        <dbReference type="ARBA" id="ARBA00023136"/>
    </source>
</evidence>
<dbReference type="PROSITE" id="PS50928">
    <property type="entry name" value="ABC_TM1"/>
    <property type="match status" value="1"/>
</dbReference>
<feature type="transmembrane region" description="Helical" evidence="7">
    <location>
        <begin position="146"/>
        <end position="171"/>
    </location>
</feature>
<name>A0ABT7DKY3_9ACTN</name>
<dbReference type="PANTHER" id="PTHR43163">
    <property type="entry name" value="DIPEPTIDE TRANSPORT SYSTEM PERMEASE PROTEIN DPPB-RELATED"/>
    <property type="match status" value="1"/>
</dbReference>
<feature type="transmembrane region" description="Helical" evidence="7">
    <location>
        <begin position="294"/>
        <end position="313"/>
    </location>
</feature>
<evidence type="ECO:0000256" key="4">
    <source>
        <dbReference type="ARBA" id="ARBA00022692"/>
    </source>
</evidence>
<dbReference type="InterPro" id="IPR000515">
    <property type="entry name" value="MetI-like"/>
</dbReference>
<feature type="transmembrane region" description="Helical" evidence="7">
    <location>
        <begin position="111"/>
        <end position="134"/>
    </location>
</feature>
<evidence type="ECO:0000256" key="5">
    <source>
        <dbReference type="ARBA" id="ARBA00022989"/>
    </source>
</evidence>
<comment type="caution">
    <text evidence="9">The sequence shown here is derived from an EMBL/GenBank/DDBJ whole genome shotgun (WGS) entry which is preliminary data.</text>
</comment>
<comment type="subcellular location">
    <subcellularLocation>
        <location evidence="1 7">Cell membrane</location>
        <topology evidence="1 7">Multi-pass membrane protein</topology>
    </subcellularLocation>
</comment>
<dbReference type="Pfam" id="PF00528">
    <property type="entry name" value="BPD_transp_1"/>
    <property type="match status" value="1"/>
</dbReference>
<dbReference type="RefSeq" id="WP_283831412.1">
    <property type="nucleotide sequence ID" value="NZ_JASJEU010000008.1"/>
</dbReference>
<dbReference type="EMBL" id="JASJEU010000008">
    <property type="protein sequence ID" value="MDJ1650062.1"/>
    <property type="molecule type" value="Genomic_DNA"/>
</dbReference>